<keyword evidence="1" id="KW-0378">Hydrolase</keyword>
<dbReference type="InterPro" id="IPR008257">
    <property type="entry name" value="Pept_M19"/>
</dbReference>
<proteinExistence type="predicted"/>
<dbReference type="PANTHER" id="PTHR10443:SF12">
    <property type="entry name" value="DIPEPTIDASE"/>
    <property type="match status" value="1"/>
</dbReference>
<reference evidence="1 2" key="1">
    <citation type="journal article" date="2014" name="Genome Announc.">
        <title>Draft Genome Sequence of Lutibaculum baratangense Strain AMV1T, Isolated from a Mud Volcano in Andamans, India.</title>
        <authorList>
            <person name="Singh A."/>
            <person name="Sreenivas A."/>
            <person name="Sathyanarayana Reddy G."/>
            <person name="Pinnaka A.K."/>
            <person name="Shivaji S."/>
        </authorList>
    </citation>
    <scope>NUCLEOTIDE SEQUENCE [LARGE SCALE GENOMIC DNA]</scope>
    <source>
        <strain evidence="1 2">AMV1</strain>
    </source>
</reference>
<dbReference type="EC" id="3.4.13.19" evidence="1"/>
<dbReference type="GO" id="GO:0006508">
    <property type="term" value="P:proteolysis"/>
    <property type="evidence" value="ECO:0007669"/>
    <property type="project" value="InterPro"/>
</dbReference>
<organism evidence="1 2">
    <name type="scientific">Lutibaculum baratangense AMV1</name>
    <dbReference type="NCBI Taxonomy" id="631454"/>
    <lineage>
        <taxon>Bacteria</taxon>
        <taxon>Pseudomonadati</taxon>
        <taxon>Pseudomonadota</taxon>
        <taxon>Alphaproteobacteria</taxon>
        <taxon>Hyphomicrobiales</taxon>
        <taxon>Tepidamorphaceae</taxon>
        <taxon>Lutibaculum</taxon>
    </lineage>
</organism>
<name>V4RAV3_9HYPH</name>
<dbReference type="InterPro" id="IPR032466">
    <property type="entry name" value="Metal_Hydrolase"/>
</dbReference>
<dbReference type="PROSITE" id="PS51365">
    <property type="entry name" value="RENAL_DIPEPTIDASE_2"/>
    <property type="match status" value="1"/>
</dbReference>
<dbReference type="RefSeq" id="WP_023434200.1">
    <property type="nucleotide sequence ID" value="NZ_AWXZ01000042.1"/>
</dbReference>
<dbReference type="MEROPS" id="M19.950"/>
<accession>V4RAV3</accession>
<dbReference type="Proteomes" id="UP000017819">
    <property type="component" value="Unassembled WGS sequence"/>
</dbReference>
<protein>
    <submittedName>
        <fullName evidence="1">Microsomal dipeptidase</fullName>
        <ecNumber evidence="1">3.4.13.19</ecNumber>
    </submittedName>
</protein>
<dbReference type="PANTHER" id="PTHR10443">
    <property type="entry name" value="MICROSOMAL DIPEPTIDASE"/>
    <property type="match status" value="1"/>
</dbReference>
<comment type="caution">
    <text evidence="1">The sequence shown here is derived from an EMBL/GenBank/DDBJ whole genome shotgun (WGS) entry which is preliminary data.</text>
</comment>
<evidence type="ECO:0000313" key="1">
    <source>
        <dbReference type="EMBL" id="ESR22529.1"/>
    </source>
</evidence>
<keyword evidence="1" id="KW-0645">Protease</keyword>
<dbReference type="eggNOG" id="COG2355">
    <property type="taxonomic scope" value="Bacteria"/>
</dbReference>
<gene>
    <name evidence="1" type="ORF">N177_4094</name>
</gene>
<dbReference type="SUPFAM" id="SSF51556">
    <property type="entry name" value="Metallo-dependent hydrolases"/>
    <property type="match status" value="1"/>
</dbReference>
<sequence length="324" mass="36366">MSSSLHERLVVVDGLIISRWHRPVFEAMHEGGITAANCTCSVWEDFPTTMKAMADWKTRIRENADILTQIYTTDDIRAAKEAGKTGIILGWQNSTGFGDYLPLVQVFHEIGLRIVQLTYNTTNTVGSGCYETTDTGLTDFGRDLVDEMNRVGILVDLSHVGNKTARDAIEHSKRPVAFSHCLPAALKDHPRNKSDEDMRLIAERGGFVGVTFFPPFLNRGIQSTIDDYIDAIEHVMNVAGEDQTGIGTDFTQDQDDAFFEYITRDKGYGRSLTTFGEIVNPEGIRRIEDFPNLTAAMERRGWPEARIEKVMGGNWLSLLDRVWL</sequence>
<dbReference type="Pfam" id="PF01244">
    <property type="entry name" value="Peptidase_M19"/>
    <property type="match status" value="1"/>
</dbReference>
<dbReference type="OrthoDB" id="9804920at2"/>
<dbReference type="Gene3D" id="3.20.20.140">
    <property type="entry name" value="Metal-dependent hydrolases"/>
    <property type="match status" value="1"/>
</dbReference>
<evidence type="ECO:0000313" key="2">
    <source>
        <dbReference type="Proteomes" id="UP000017819"/>
    </source>
</evidence>
<dbReference type="PATRIC" id="fig|631454.5.peg.4042"/>
<dbReference type="AlphaFoldDB" id="V4RAV3"/>
<dbReference type="STRING" id="631454.N177_4094"/>
<keyword evidence="2" id="KW-1185">Reference proteome</keyword>
<dbReference type="EMBL" id="AWXZ01000042">
    <property type="protein sequence ID" value="ESR22529.1"/>
    <property type="molecule type" value="Genomic_DNA"/>
</dbReference>
<dbReference type="GO" id="GO:0070573">
    <property type="term" value="F:metallodipeptidase activity"/>
    <property type="evidence" value="ECO:0007669"/>
    <property type="project" value="InterPro"/>
</dbReference>
<keyword evidence="1" id="KW-0224">Dipeptidase</keyword>